<evidence type="ECO:0000256" key="1">
    <source>
        <dbReference type="ARBA" id="ARBA00001970"/>
    </source>
</evidence>
<keyword evidence="3" id="KW-0349">Heme</keyword>
<dbReference type="PROSITE" id="PS51405">
    <property type="entry name" value="HEME_HALOPEROXIDASE"/>
    <property type="match status" value="1"/>
</dbReference>
<keyword evidence="5" id="KW-0560">Oxidoreductase</keyword>
<dbReference type="RefSeq" id="XP_013315658.1">
    <property type="nucleotide sequence ID" value="XM_013460204.1"/>
</dbReference>
<comment type="similarity">
    <text evidence="7">Belongs to the chloroperoxidase family.</text>
</comment>
<sequence length="295" mass="32825">MGDAANSTESTPLLSSMLSKGTYAPSGPNDKRSPCPLINCLANHGYINRDGRNVQASQLNAAMNEVGLSTALGTVFAQPIFNEHQEPKTVQLRKQPGLLARLWAFIHNPWIVLAVFGMRRRGQVDSKGKKVLDLDQLGLPGVVEHDVSLTRRDHLQKQGNITLQQDLVADLLASSKNGKTLTMEDLATFRKRRIQRQLDDNPGLQYGHLQHEIGCAEIALVLDVFGNGKSVPCDYARAFFEEERLPSKEGWRKRWLWTLGFWELASTVSKRKAPLDKAALFNTRPSTSRKAVMAV</sequence>
<dbReference type="EMBL" id="KN847320">
    <property type="protein sequence ID" value="KIW55074.1"/>
    <property type="molecule type" value="Genomic_DNA"/>
</dbReference>
<evidence type="ECO:0000256" key="7">
    <source>
        <dbReference type="ARBA" id="ARBA00025795"/>
    </source>
</evidence>
<dbReference type="GO" id="GO:0046872">
    <property type="term" value="F:metal ion binding"/>
    <property type="evidence" value="ECO:0007669"/>
    <property type="project" value="UniProtKB-KW"/>
</dbReference>
<evidence type="ECO:0000313" key="10">
    <source>
        <dbReference type="EMBL" id="KIW55074.1"/>
    </source>
</evidence>
<protein>
    <recommendedName>
        <fullName evidence="9">Heme haloperoxidase family profile domain-containing protein</fullName>
    </recommendedName>
</protein>
<dbReference type="PANTHER" id="PTHR33577:SF9">
    <property type="entry name" value="PEROXIDASE STCC"/>
    <property type="match status" value="1"/>
</dbReference>
<accession>A0A0D2F5D6</accession>
<dbReference type="AlphaFoldDB" id="A0A0D2F5D6"/>
<dbReference type="GeneID" id="25329294"/>
<evidence type="ECO:0000256" key="3">
    <source>
        <dbReference type="ARBA" id="ARBA00022617"/>
    </source>
</evidence>
<evidence type="ECO:0000256" key="5">
    <source>
        <dbReference type="ARBA" id="ARBA00023002"/>
    </source>
</evidence>
<evidence type="ECO:0000313" key="11">
    <source>
        <dbReference type="Proteomes" id="UP000054342"/>
    </source>
</evidence>
<keyword evidence="11" id="KW-1185">Reference proteome</keyword>
<organism evidence="10 11">
    <name type="scientific">Exophiala xenobiotica</name>
    <dbReference type="NCBI Taxonomy" id="348802"/>
    <lineage>
        <taxon>Eukaryota</taxon>
        <taxon>Fungi</taxon>
        <taxon>Dikarya</taxon>
        <taxon>Ascomycota</taxon>
        <taxon>Pezizomycotina</taxon>
        <taxon>Eurotiomycetes</taxon>
        <taxon>Chaetothyriomycetidae</taxon>
        <taxon>Chaetothyriales</taxon>
        <taxon>Herpotrichiellaceae</taxon>
        <taxon>Exophiala</taxon>
    </lineage>
</organism>
<dbReference type="InterPro" id="IPR000028">
    <property type="entry name" value="Chloroperoxidase"/>
</dbReference>
<dbReference type="Pfam" id="PF01328">
    <property type="entry name" value="Peroxidase_2"/>
    <property type="match status" value="1"/>
</dbReference>
<dbReference type="Proteomes" id="UP000054342">
    <property type="component" value="Unassembled WGS sequence"/>
</dbReference>
<evidence type="ECO:0000256" key="2">
    <source>
        <dbReference type="ARBA" id="ARBA00022559"/>
    </source>
</evidence>
<evidence type="ECO:0000259" key="9">
    <source>
        <dbReference type="PROSITE" id="PS51405"/>
    </source>
</evidence>
<dbReference type="InterPro" id="IPR036851">
    <property type="entry name" value="Chloroperoxidase-like_sf"/>
</dbReference>
<feature type="region of interest" description="Disordered" evidence="8">
    <location>
        <begin position="1"/>
        <end position="29"/>
    </location>
</feature>
<evidence type="ECO:0000256" key="6">
    <source>
        <dbReference type="ARBA" id="ARBA00023004"/>
    </source>
</evidence>
<proteinExistence type="inferred from homology"/>
<dbReference type="HOGENOM" id="CLU_050230_0_2_1"/>
<dbReference type="PANTHER" id="PTHR33577">
    <property type="entry name" value="STERIGMATOCYSTIN BIOSYNTHESIS PEROXIDASE STCC-RELATED"/>
    <property type="match status" value="1"/>
</dbReference>
<gene>
    <name evidence="10" type="ORF">PV05_07386</name>
</gene>
<evidence type="ECO:0000256" key="4">
    <source>
        <dbReference type="ARBA" id="ARBA00022723"/>
    </source>
</evidence>
<dbReference type="STRING" id="348802.A0A0D2F5D6"/>
<feature type="domain" description="Heme haloperoxidase family profile" evidence="9">
    <location>
        <begin position="19"/>
        <end position="266"/>
    </location>
</feature>
<dbReference type="Gene3D" id="1.10.489.10">
    <property type="entry name" value="Chloroperoxidase-like"/>
    <property type="match status" value="1"/>
</dbReference>
<name>A0A0D2F5D6_9EURO</name>
<keyword evidence="4" id="KW-0479">Metal-binding</keyword>
<keyword evidence="6" id="KW-0408">Iron</keyword>
<dbReference type="OrthoDB" id="407298at2759"/>
<dbReference type="GO" id="GO:0004601">
    <property type="term" value="F:peroxidase activity"/>
    <property type="evidence" value="ECO:0007669"/>
    <property type="project" value="UniProtKB-KW"/>
</dbReference>
<evidence type="ECO:0000256" key="8">
    <source>
        <dbReference type="SAM" id="MobiDB-lite"/>
    </source>
</evidence>
<comment type="cofactor">
    <cofactor evidence="1">
        <name>heme b</name>
        <dbReference type="ChEBI" id="CHEBI:60344"/>
    </cofactor>
</comment>
<dbReference type="SUPFAM" id="SSF47571">
    <property type="entry name" value="Cloroperoxidase"/>
    <property type="match status" value="1"/>
</dbReference>
<keyword evidence="2" id="KW-0575">Peroxidase</keyword>
<feature type="compositionally biased region" description="Polar residues" evidence="8">
    <location>
        <begin position="1"/>
        <end position="19"/>
    </location>
</feature>
<reference evidence="10 11" key="1">
    <citation type="submission" date="2015-01" db="EMBL/GenBank/DDBJ databases">
        <title>The Genome Sequence of Exophiala xenobiotica CBS118157.</title>
        <authorList>
            <consortium name="The Broad Institute Genomics Platform"/>
            <person name="Cuomo C."/>
            <person name="de Hoog S."/>
            <person name="Gorbushina A."/>
            <person name="Stielow B."/>
            <person name="Teixiera M."/>
            <person name="Abouelleil A."/>
            <person name="Chapman S.B."/>
            <person name="Priest M."/>
            <person name="Young S.K."/>
            <person name="Wortman J."/>
            <person name="Nusbaum C."/>
            <person name="Birren B."/>
        </authorList>
    </citation>
    <scope>NUCLEOTIDE SEQUENCE [LARGE SCALE GENOMIC DNA]</scope>
    <source>
        <strain evidence="10 11">CBS 118157</strain>
    </source>
</reference>